<dbReference type="InterPro" id="IPR027417">
    <property type="entry name" value="P-loop_NTPase"/>
</dbReference>
<dbReference type="KEGG" id="afla:FHG64_04655"/>
<dbReference type="GO" id="GO:0035999">
    <property type="term" value="P:tetrahydrofolate interconversion"/>
    <property type="evidence" value="ECO:0007669"/>
    <property type="project" value="UniProtKB-UniRule"/>
</dbReference>
<evidence type="ECO:0000313" key="10">
    <source>
        <dbReference type="Proteomes" id="UP000309016"/>
    </source>
</evidence>
<evidence type="ECO:0000256" key="5">
    <source>
        <dbReference type="ARBA" id="ARBA00022840"/>
    </source>
</evidence>
<proteinExistence type="inferred from homology"/>
<keyword evidence="10" id="KW-1185">Reference proteome</keyword>
<evidence type="ECO:0000256" key="2">
    <source>
        <dbReference type="ARBA" id="ARBA00022563"/>
    </source>
</evidence>
<reference evidence="9 10" key="1">
    <citation type="submission" date="2019-06" db="EMBL/GenBank/DDBJ databases">
        <title>Complete genome sequence of Antarcticibacterium flavum KCTC 52984T from an Antarctic marine sediment.</title>
        <authorList>
            <person name="Lee Y.M."/>
            <person name="Shin S.C."/>
        </authorList>
    </citation>
    <scope>NUCLEOTIDE SEQUENCE [LARGE SCALE GENOMIC DNA]</scope>
    <source>
        <strain evidence="9 10">KCTC 52984</strain>
    </source>
</reference>
<organism evidence="9 10">
    <name type="scientific">Antarcticibacterium flavum</name>
    <dbReference type="NCBI Taxonomy" id="2058175"/>
    <lineage>
        <taxon>Bacteria</taxon>
        <taxon>Pseudomonadati</taxon>
        <taxon>Bacteroidota</taxon>
        <taxon>Flavobacteriia</taxon>
        <taxon>Flavobacteriales</taxon>
        <taxon>Flavobacteriaceae</taxon>
        <taxon>Antarcticibacterium</taxon>
    </lineage>
</organism>
<dbReference type="OrthoDB" id="9761733at2"/>
<dbReference type="Pfam" id="PF01268">
    <property type="entry name" value="FTHFS"/>
    <property type="match status" value="1"/>
</dbReference>
<dbReference type="NCBIfam" id="NF010030">
    <property type="entry name" value="PRK13505.1"/>
    <property type="match status" value="1"/>
</dbReference>
<dbReference type="PROSITE" id="PS00721">
    <property type="entry name" value="FTHFS_1"/>
    <property type="match status" value="1"/>
</dbReference>
<keyword evidence="2 8" id="KW-0554">One-carbon metabolism</keyword>
<feature type="binding site" evidence="8">
    <location>
        <begin position="69"/>
        <end position="76"/>
    </location>
    <ligand>
        <name>ATP</name>
        <dbReference type="ChEBI" id="CHEBI:30616"/>
    </ligand>
</feature>
<keyword evidence="3 8" id="KW-0436">Ligase</keyword>
<keyword evidence="4 8" id="KW-0547">Nucleotide-binding</keyword>
<keyword evidence="5 8" id="KW-0067">ATP-binding</keyword>
<dbReference type="Proteomes" id="UP000309016">
    <property type="component" value="Chromosome"/>
</dbReference>
<name>A0A5B7X202_9FLAO</name>
<sequence>METLKVPNDLEIARDVELKNITAIAEKLGLNPDDIEMYGKYKAKLPLDIIDEEKVSQGNLILVSAISPTPAGEGKTTVSIGLSEALNRIGKKTTVVIREPSLGPVFGIKGGATGGGFSQVLPMEDINLHFTGDFSAIEKANNLLAALIDNNLQSRVNNLGIDPRTVSLKRVMDMNDRALRDITIGLGGTNNGVPRESGFDITAASEIMAISCLAEDMDDLKKRLGNIFVGFTFDKKPVYARHLKAEGAMATLLKDAIKPNLVQTIEGNPAIVHLGPFANIAQGTNSVLATKMGMTLSDYTVTEAGFGFDLGAEKFLNIKCQSAGLSPKAVVLTATIRALKYHGGAALNSLTIPNTEALRKGLPNLEKHLENALQFHITPVIAINLFASDSFEEIEIIKEFAEAKGVRVAVADVWANGGYGAIELAEKVVEIVEEGSSSFKPLYSWDMPVVSKIDTIAKKIYGAVNVEFSAKAKKDLKTIASLGLEKLPVCIAKTQKSLSDDPGLLGRPRDFTITVREIEIAAGAGFLIPITGEMMRMPGLPAHPASENINIDNEGIITGLI</sequence>
<dbReference type="FunFam" id="3.30.1510.10:FF:000001">
    <property type="entry name" value="Formate--tetrahydrofolate ligase"/>
    <property type="match status" value="1"/>
</dbReference>
<dbReference type="Gene3D" id="3.40.50.300">
    <property type="entry name" value="P-loop containing nucleotide triphosphate hydrolases"/>
    <property type="match status" value="1"/>
</dbReference>
<comment type="catalytic activity">
    <reaction evidence="6 8">
        <text>(6S)-5,6,7,8-tetrahydrofolate + formate + ATP = (6R)-10-formyltetrahydrofolate + ADP + phosphate</text>
        <dbReference type="Rhea" id="RHEA:20221"/>
        <dbReference type="ChEBI" id="CHEBI:15740"/>
        <dbReference type="ChEBI" id="CHEBI:30616"/>
        <dbReference type="ChEBI" id="CHEBI:43474"/>
        <dbReference type="ChEBI" id="CHEBI:57453"/>
        <dbReference type="ChEBI" id="CHEBI:195366"/>
        <dbReference type="ChEBI" id="CHEBI:456216"/>
        <dbReference type="EC" id="6.3.4.3"/>
    </reaction>
</comment>
<dbReference type="RefSeq" id="WP_139065328.1">
    <property type="nucleotide sequence ID" value="NZ_CP040812.1"/>
</dbReference>
<protein>
    <recommendedName>
        <fullName evidence="8">Formate--tetrahydrofolate ligase</fullName>
        <ecNumber evidence="8">6.3.4.3</ecNumber>
    </recommendedName>
    <alternativeName>
        <fullName evidence="8">Formyltetrahydrofolate synthetase</fullName>
        <shortName evidence="8">FHS</shortName>
        <shortName evidence="8">FTHFS</shortName>
    </alternativeName>
</protein>
<dbReference type="InterPro" id="IPR000559">
    <property type="entry name" value="Formate_THF_ligase"/>
</dbReference>
<dbReference type="CDD" id="cd00477">
    <property type="entry name" value="FTHFS"/>
    <property type="match status" value="1"/>
</dbReference>
<dbReference type="AlphaFoldDB" id="A0A5B7X202"/>
<accession>A0A5B7X202</accession>
<evidence type="ECO:0000256" key="8">
    <source>
        <dbReference type="HAMAP-Rule" id="MF_01543"/>
    </source>
</evidence>
<dbReference type="GO" id="GO:0005524">
    <property type="term" value="F:ATP binding"/>
    <property type="evidence" value="ECO:0007669"/>
    <property type="project" value="UniProtKB-UniRule"/>
</dbReference>
<dbReference type="EMBL" id="CP040812">
    <property type="protein sequence ID" value="QCY68742.1"/>
    <property type="molecule type" value="Genomic_DNA"/>
</dbReference>
<dbReference type="EC" id="6.3.4.3" evidence="8"/>
<dbReference type="Gene3D" id="3.10.410.10">
    <property type="entry name" value="Formyltetrahydrofolate synthetase, domain 3"/>
    <property type="match status" value="1"/>
</dbReference>
<dbReference type="UniPathway" id="UPA00193"/>
<evidence type="ECO:0000256" key="3">
    <source>
        <dbReference type="ARBA" id="ARBA00022598"/>
    </source>
</evidence>
<evidence type="ECO:0000256" key="7">
    <source>
        <dbReference type="ARBA" id="ARBA00061363"/>
    </source>
</evidence>
<evidence type="ECO:0000256" key="6">
    <source>
        <dbReference type="ARBA" id="ARBA00049033"/>
    </source>
</evidence>
<dbReference type="SUPFAM" id="SSF52540">
    <property type="entry name" value="P-loop containing nucleoside triphosphate hydrolases"/>
    <property type="match status" value="1"/>
</dbReference>
<evidence type="ECO:0000313" key="9">
    <source>
        <dbReference type="EMBL" id="QCY68742.1"/>
    </source>
</evidence>
<evidence type="ECO:0000256" key="1">
    <source>
        <dbReference type="ARBA" id="ARBA00004777"/>
    </source>
</evidence>
<comment type="similarity">
    <text evidence="7 8">Belongs to the formate--tetrahydrofolate ligase family.</text>
</comment>
<dbReference type="Gene3D" id="3.30.1510.10">
    <property type="entry name" value="Domain 2, N(10)-formyltetrahydrofolate synthetase"/>
    <property type="match status" value="1"/>
</dbReference>
<dbReference type="InterPro" id="IPR020628">
    <property type="entry name" value="Formate_THF_ligase_CS"/>
</dbReference>
<evidence type="ECO:0000256" key="4">
    <source>
        <dbReference type="ARBA" id="ARBA00022741"/>
    </source>
</evidence>
<gene>
    <name evidence="8" type="primary">fhs</name>
    <name evidence="9" type="ORF">FHG64_04655</name>
</gene>
<dbReference type="HAMAP" id="MF_01543">
    <property type="entry name" value="FTHFS"/>
    <property type="match status" value="1"/>
</dbReference>
<dbReference type="FunFam" id="3.10.410.10:FF:000001">
    <property type="entry name" value="Putative formate--tetrahydrofolate ligase"/>
    <property type="match status" value="1"/>
</dbReference>
<dbReference type="GO" id="GO:0004329">
    <property type="term" value="F:formate-tetrahydrofolate ligase activity"/>
    <property type="evidence" value="ECO:0007669"/>
    <property type="project" value="UniProtKB-UniRule"/>
</dbReference>
<comment type="pathway">
    <text evidence="1 8">One-carbon metabolism; tetrahydrofolate interconversion.</text>
</comment>